<evidence type="ECO:0000256" key="1">
    <source>
        <dbReference type="ARBA" id="ARBA00007664"/>
    </source>
</evidence>
<keyword evidence="3 6" id="KW-0378">Hydrolase</keyword>
<dbReference type="SMART" id="SM00020">
    <property type="entry name" value="Tryp_SPc"/>
    <property type="match status" value="1"/>
</dbReference>
<comment type="similarity">
    <text evidence="1">Belongs to the peptidase S1 family.</text>
</comment>
<evidence type="ECO:0000259" key="8">
    <source>
        <dbReference type="PROSITE" id="PS50240"/>
    </source>
</evidence>
<dbReference type="PANTHER" id="PTHR24276:SF98">
    <property type="entry name" value="FI18310P1-RELATED"/>
    <property type="match status" value="1"/>
</dbReference>
<dbReference type="EMBL" id="JAPTSV010000008">
    <property type="protein sequence ID" value="KAJ1525257.1"/>
    <property type="molecule type" value="Genomic_DNA"/>
</dbReference>
<feature type="signal peptide" evidence="7">
    <location>
        <begin position="1"/>
        <end position="17"/>
    </location>
</feature>
<dbReference type="InterPro" id="IPR043504">
    <property type="entry name" value="Peptidase_S1_PA_chymotrypsin"/>
</dbReference>
<dbReference type="PANTHER" id="PTHR24276">
    <property type="entry name" value="POLYSERASE-RELATED"/>
    <property type="match status" value="1"/>
</dbReference>
<dbReference type="Pfam" id="PF00089">
    <property type="entry name" value="Trypsin"/>
    <property type="match status" value="1"/>
</dbReference>
<evidence type="ECO:0000256" key="4">
    <source>
        <dbReference type="ARBA" id="ARBA00022825"/>
    </source>
</evidence>
<evidence type="ECO:0000313" key="9">
    <source>
        <dbReference type="EMBL" id="KAJ1525257.1"/>
    </source>
</evidence>
<evidence type="ECO:0000256" key="7">
    <source>
        <dbReference type="SAM" id="SignalP"/>
    </source>
</evidence>
<evidence type="ECO:0000256" key="3">
    <source>
        <dbReference type="ARBA" id="ARBA00022801"/>
    </source>
</evidence>
<dbReference type="SUPFAM" id="SSF50494">
    <property type="entry name" value="Trypsin-like serine proteases"/>
    <property type="match status" value="1"/>
</dbReference>
<keyword evidence="2 6" id="KW-0645">Protease</keyword>
<protein>
    <recommendedName>
        <fullName evidence="8">Peptidase S1 domain-containing protein</fullName>
    </recommendedName>
</protein>
<dbReference type="InterPro" id="IPR033116">
    <property type="entry name" value="TRYPSIN_SER"/>
</dbReference>
<evidence type="ECO:0000256" key="6">
    <source>
        <dbReference type="RuleBase" id="RU363034"/>
    </source>
</evidence>
<dbReference type="InterPro" id="IPR009003">
    <property type="entry name" value="Peptidase_S1_PA"/>
</dbReference>
<evidence type="ECO:0000256" key="5">
    <source>
        <dbReference type="ARBA" id="ARBA00023157"/>
    </source>
</evidence>
<name>A0AAV7XP98_9NEOP</name>
<feature type="chain" id="PRO_5043372768" description="Peptidase S1 domain-containing protein" evidence="7">
    <location>
        <begin position="18"/>
        <end position="294"/>
    </location>
</feature>
<keyword evidence="7" id="KW-0732">Signal</keyword>
<organism evidence="9 10">
    <name type="scientific">Megalurothrips usitatus</name>
    <name type="common">bean blossom thrips</name>
    <dbReference type="NCBI Taxonomy" id="439358"/>
    <lineage>
        <taxon>Eukaryota</taxon>
        <taxon>Metazoa</taxon>
        <taxon>Ecdysozoa</taxon>
        <taxon>Arthropoda</taxon>
        <taxon>Hexapoda</taxon>
        <taxon>Insecta</taxon>
        <taxon>Pterygota</taxon>
        <taxon>Neoptera</taxon>
        <taxon>Paraneoptera</taxon>
        <taxon>Thysanoptera</taxon>
        <taxon>Terebrantia</taxon>
        <taxon>Thripoidea</taxon>
        <taxon>Thripidae</taxon>
        <taxon>Megalurothrips</taxon>
    </lineage>
</organism>
<dbReference type="PROSITE" id="PS50240">
    <property type="entry name" value="TRYPSIN_DOM"/>
    <property type="match status" value="1"/>
</dbReference>
<dbReference type="Proteomes" id="UP001075354">
    <property type="component" value="Chromosome 8"/>
</dbReference>
<dbReference type="GO" id="GO:0004252">
    <property type="term" value="F:serine-type endopeptidase activity"/>
    <property type="evidence" value="ECO:0007669"/>
    <property type="project" value="InterPro"/>
</dbReference>
<keyword evidence="10" id="KW-1185">Reference proteome</keyword>
<feature type="domain" description="Peptidase S1" evidence="8">
    <location>
        <begin position="50"/>
        <end position="283"/>
    </location>
</feature>
<accession>A0AAV7XP98</accession>
<keyword evidence="4 6" id="KW-0720">Serine protease</keyword>
<dbReference type="GO" id="GO:0006508">
    <property type="term" value="P:proteolysis"/>
    <property type="evidence" value="ECO:0007669"/>
    <property type="project" value="UniProtKB-KW"/>
</dbReference>
<dbReference type="CDD" id="cd00190">
    <property type="entry name" value="Tryp_SPc"/>
    <property type="match status" value="1"/>
</dbReference>
<dbReference type="PROSITE" id="PS00135">
    <property type="entry name" value="TRYPSIN_SER"/>
    <property type="match status" value="1"/>
</dbReference>
<dbReference type="PROSITE" id="PS00134">
    <property type="entry name" value="TRYPSIN_HIS"/>
    <property type="match status" value="1"/>
</dbReference>
<dbReference type="InterPro" id="IPR001254">
    <property type="entry name" value="Trypsin_dom"/>
</dbReference>
<dbReference type="AlphaFoldDB" id="A0AAV7XP98"/>
<sequence length="294" mass="31122">MKTLILVCVALAGCASALTAADSKADAPLEKAFFKDVPRPGVSDGNGLRIWHGNKATAGQFPYYVAMYMDMNYFCGGSLIHPKWVLTAAHCVDGISIWTMFMGALSMQLPKEEGREVHISRGGLLHPSYDKSVISHDVGLVPLLHPVSLPDPSGRIGLIKLTPADQNYMGVTATVAGFGINSDDANVISQDLMYTTLTAVSTDVCYDRYGSADDSQICLNTAKGDSSSCSGDSGGPLVIYDANNVPTQIGATSFGASAGCTLGLPVGFSNLTNFIDWISQSTGLYYPFDAQPVE</sequence>
<dbReference type="InterPro" id="IPR018114">
    <property type="entry name" value="TRYPSIN_HIS"/>
</dbReference>
<dbReference type="InterPro" id="IPR050430">
    <property type="entry name" value="Peptidase_S1"/>
</dbReference>
<dbReference type="InterPro" id="IPR001314">
    <property type="entry name" value="Peptidase_S1A"/>
</dbReference>
<dbReference type="FunFam" id="2.40.10.10:FF:000068">
    <property type="entry name" value="transmembrane protease serine 2"/>
    <property type="match status" value="1"/>
</dbReference>
<reference evidence="9" key="1">
    <citation type="submission" date="2022-12" db="EMBL/GenBank/DDBJ databases">
        <title>Chromosome-level genome assembly of the bean flower thrips Megalurothrips usitatus.</title>
        <authorList>
            <person name="Ma L."/>
            <person name="Liu Q."/>
            <person name="Li H."/>
            <person name="Cai W."/>
        </authorList>
    </citation>
    <scope>NUCLEOTIDE SEQUENCE</scope>
    <source>
        <strain evidence="9">Cailab_2022a</strain>
    </source>
</reference>
<evidence type="ECO:0000256" key="2">
    <source>
        <dbReference type="ARBA" id="ARBA00022670"/>
    </source>
</evidence>
<gene>
    <name evidence="9" type="ORF">ONE63_010081</name>
</gene>
<dbReference type="PRINTS" id="PR00722">
    <property type="entry name" value="CHYMOTRYPSIN"/>
</dbReference>
<proteinExistence type="inferred from homology"/>
<evidence type="ECO:0000313" key="10">
    <source>
        <dbReference type="Proteomes" id="UP001075354"/>
    </source>
</evidence>
<dbReference type="Gene3D" id="2.40.10.10">
    <property type="entry name" value="Trypsin-like serine proteases"/>
    <property type="match status" value="2"/>
</dbReference>
<comment type="caution">
    <text evidence="9">The sequence shown here is derived from an EMBL/GenBank/DDBJ whole genome shotgun (WGS) entry which is preliminary data.</text>
</comment>
<keyword evidence="5" id="KW-1015">Disulfide bond</keyword>